<feature type="region of interest" description="Disordered" evidence="1">
    <location>
        <begin position="237"/>
        <end position="264"/>
    </location>
</feature>
<feature type="region of interest" description="Disordered" evidence="1">
    <location>
        <begin position="1296"/>
        <end position="1315"/>
    </location>
</feature>
<feature type="region of interest" description="Disordered" evidence="1">
    <location>
        <begin position="1065"/>
        <end position="1089"/>
    </location>
</feature>
<feature type="region of interest" description="Disordered" evidence="1">
    <location>
        <begin position="122"/>
        <end position="142"/>
    </location>
</feature>
<feature type="compositionally biased region" description="Low complexity" evidence="1">
    <location>
        <begin position="341"/>
        <end position="360"/>
    </location>
</feature>
<feature type="compositionally biased region" description="Polar residues" evidence="1">
    <location>
        <begin position="495"/>
        <end position="509"/>
    </location>
</feature>
<feature type="compositionally biased region" description="Low complexity" evidence="1">
    <location>
        <begin position="926"/>
        <end position="936"/>
    </location>
</feature>
<feature type="non-terminal residue" evidence="2">
    <location>
        <position position="1"/>
    </location>
</feature>
<organism evidence="2">
    <name type="scientific">Hyalomma excavatum</name>
    <dbReference type="NCBI Taxonomy" id="257692"/>
    <lineage>
        <taxon>Eukaryota</taxon>
        <taxon>Metazoa</taxon>
        <taxon>Ecdysozoa</taxon>
        <taxon>Arthropoda</taxon>
        <taxon>Chelicerata</taxon>
        <taxon>Arachnida</taxon>
        <taxon>Acari</taxon>
        <taxon>Parasitiformes</taxon>
        <taxon>Ixodida</taxon>
        <taxon>Ixodoidea</taxon>
        <taxon>Ixodidae</taxon>
        <taxon>Hyalomminae</taxon>
        <taxon>Hyalomma</taxon>
    </lineage>
</organism>
<feature type="region of interest" description="Disordered" evidence="1">
    <location>
        <begin position="1338"/>
        <end position="1410"/>
    </location>
</feature>
<proteinExistence type="evidence at transcript level"/>
<feature type="compositionally biased region" description="Gly residues" evidence="1">
    <location>
        <begin position="559"/>
        <end position="568"/>
    </location>
</feature>
<protein>
    <submittedName>
        <fullName evidence="2">Uncharacterized protein</fullName>
    </submittedName>
</protein>
<feature type="region of interest" description="Disordered" evidence="1">
    <location>
        <begin position="300"/>
        <end position="407"/>
    </location>
</feature>
<feature type="region of interest" description="Disordered" evidence="1">
    <location>
        <begin position="836"/>
        <end position="855"/>
    </location>
</feature>
<feature type="region of interest" description="Disordered" evidence="1">
    <location>
        <begin position="791"/>
        <end position="816"/>
    </location>
</feature>
<feature type="compositionally biased region" description="Polar residues" evidence="1">
    <location>
        <begin position="1342"/>
        <end position="1353"/>
    </location>
</feature>
<sequence length="1530" mass="164609">RPDQHARRHCYSCRSPTRQYSRDAPVRVVVDVMTQQDVPRWESHVLCVPGAAGIAATAPEEEYSGGSAGGSYSSDATRLESGSSLGEEDSDSGSWWSYPSECGSVVELNRAAAGVTNGFAGNKHHDHSETQPGNCSSTTPSNHVTAAPVAPTDGVIATAVIYTDPCRKGPSCNSRGGSVILPLSPDRPPKSRCVNGRSRSVSDDNVQVYDVDNHGSSGHGANAENQTFEPTACRASVAEGSPTADHHNNEVNAGNHALLKPAGKVVNSGRTAAIRKSALATETRHSAPSIVRHVTFKDLSASSGSDDDDYSSGHGRNRNSASYHGDDQQNNAEADLDDSGYLDGDSTSSSSDISPPSSLSWESAIDSSRKSHGRSADQQCFVDSGGGGNRNGTHSPPGPRCESRAGVAEERRTKNMNGMHRDSDANSTLSFVQTEICVSQSVRREDSYEYYRNGTRIAKLNNVNQTSWSETSSTETTERCTPLGKGSDAERTVLREQTTPQPKPRSSQADDAAKTSAPPQPPRRVLPSVDGARKRQPEGATQRRQSATRESGKQKKESAGGGGGGVRNVGGSVNPAVGSSAANDACQQREYHRWRQQKTPQHPIAAYDDEGTSCDLEDDEEQDGVESELLEEEDVSFHLESPPAARHHKQRAGTVSATATSRAVARSRGGSTTEPSRASALASVRAQSRDPFLALAVATAKAATTASAEASREIYAGCKQFAPPPDLDVVVRTACSVGGSEDAVDRARHARSQPADDIVSVSSSPVYKASSSSSRSDVRLPTPVRYKEFSSLHLKKSGGSKEHVNGHHKEGDVSPLLEREPLPCEQRSFHVHSNILPTRADSSPPTSSTPSPVLLEDRVRVLQTPVKSNAVIVDNIPDSDDCDGPPITSTPKVSNGHCSNKRPATLPVNGGTGPVCHRKPPPVPQPQKQQTSQPLVLRPPKPVPPPRSRSPLDPAEHLERITGYATARRLAQTLPKPQVQLPEPHMSPATGRLVSSRRRFFENLQRQQEQQKRPNDASTAPCTTTAEESAERLLGFRASAQAARESLAKSSPDLAALEADAWRSRRLHDRWPPPSTEHAPRQATGTEPIGNAAVLPPRSPAPAVHPDKFNRLVEQTRSRYARRRCGQPAHDERRRSRSLGYLETDVDTLCCRQVKASICAAEGAEEDTPQNCDGTDDPYLNRTRSMDRFLEDGTVGCPLLGDEQRTKSEHELRIERSLQKLELPEWYTRRAKQAETGILRARRDSVSSTGRSGWQGLGSRTPSTASLAATTPDSRNLVIPKRVTAPDWRCWHASRESLTSSPGSHDGGGSLSRWGSVSSAPAAAWSYRSMRQPYLGWRAAPSTGTTTPLSSAGSRPVSPGGGWTTPSTFDYAHQQQHHQQHYQQQQQQQQHQEQQEHRQQHPQQSASPCIPRDRYSYVQGIYGDGGGWNVDREDDSAAACASVISDVGVPSTSSNSAARPAVWMESSFVGSKPGSTSSVVAAQSPAAPALVHITIVYKPVRQQSAAPCPEATKPLHTTGTELNTAVHATH</sequence>
<feature type="compositionally biased region" description="Low complexity" evidence="1">
    <location>
        <begin position="842"/>
        <end position="852"/>
    </location>
</feature>
<feature type="region of interest" description="Disordered" evidence="1">
    <location>
        <begin position="61"/>
        <end position="94"/>
    </location>
</feature>
<feature type="compositionally biased region" description="Low complexity" evidence="1">
    <location>
        <begin position="1381"/>
        <end position="1392"/>
    </location>
</feature>
<feature type="compositionally biased region" description="Acidic residues" evidence="1">
    <location>
        <begin position="607"/>
        <end position="634"/>
    </location>
</feature>
<feature type="region of interest" description="Disordered" evidence="1">
    <location>
        <begin position="1509"/>
        <end position="1530"/>
    </location>
</feature>
<name>A0A131XM12_9ACAR</name>
<feature type="compositionally biased region" description="Pro residues" evidence="1">
    <location>
        <begin position="937"/>
        <end position="948"/>
    </location>
</feature>
<feature type="compositionally biased region" description="Polar residues" evidence="1">
    <location>
        <begin position="1016"/>
        <end position="1027"/>
    </location>
</feature>
<feature type="region of interest" description="Disordered" evidence="1">
    <location>
        <begin position="740"/>
        <end position="779"/>
    </location>
</feature>
<feature type="compositionally biased region" description="Basic and acidic residues" evidence="1">
    <location>
        <begin position="799"/>
        <end position="816"/>
    </location>
</feature>
<feature type="compositionally biased region" description="Polar residues" evidence="1">
    <location>
        <begin position="318"/>
        <end position="332"/>
    </location>
</feature>
<feature type="compositionally biased region" description="Polar residues" evidence="1">
    <location>
        <begin position="887"/>
        <end position="898"/>
    </location>
</feature>
<evidence type="ECO:0000256" key="1">
    <source>
        <dbReference type="SAM" id="MobiDB-lite"/>
    </source>
</evidence>
<feature type="region of interest" description="Disordered" evidence="1">
    <location>
        <begin position="177"/>
        <end position="224"/>
    </location>
</feature>
<feature type="compositionally biased region" description="Low complexity" evidence="1">
    <location>
        <begin position="466"/>
        <end position="475"/>
    </location>
</feature>
<feature type="region of interest" description="Disordered" evidence="1">
    <location>
        <begin position="1005"/>
        <end position="1027"/>
    </location>
</feature>
<feature type="compositionally biased region" description="Low complexity" evidence="1">
    <location>
        <begin position="652"/>
        <end position="672"/>
    </location>
</feature>
<feature type="compositionally biased region" description="Low complexity" evidence="1">
    <location>
        <begin position="759"/>
        <end position="775"/>
    </location>
</feature>
<dbReference type="EMBL" id="GEFH01001845">
    <property type="protein sequence ID" value="JAP66736.1"/>
    <property type="molecule type" value="mRNA"/>
</dbReference>
<feature type="region of interest" description="Disordered" evidence="1">
    <location>
        <begin position="876"/>
        <end position="955"/>
    </location>
</feature>
<accession>A0A131XM12</accession>
<feature type="compositionally biased region" description="Polar residues" evidence="1">
    <location>
        <begin position="130"/>
        <end position="142"/>
    </location>
</feature>
<evidence type="ECO:0000313" key="2">
    <source>
        <dbReference type="EMBL" id="JAP66736.1"/>
    </source>
</evidence>
<feature type="region of interest" description="Disordered" evidence="1">
    <location>
        <begin position="465"/>
        <end position="684"/>
    </location>
</feature>
<feature type="region of interest" description="Disordered" evidence="1">
    <location>
        <begin position="1238"/>
        <end position="1273"/>
    </location>
</feature>
<reference evidence="2" key="1">
    <citation type="journal article" date="2017" name="Ticks Tick Borne Dis.">
        <title>An insight into the sialome of Hyalomma excavatum.</title>
        <authorList>
            <person name="Ribeiro J.M."/>
            <person name="Slovak M."/>
            <person name="Francischetti I.M."/>
        </authorList>
    </citation>
    <scope>NUCLEOTIDE SEQUENCE</scope>
    <source>
        <strain evidence="2">Samish</strain>
        <tissue evidence="2">Salivary glands</tissue>
    </source>
</reference>
<feature type="compositionally biased region" description="Low complexity" evidence="1">
    <location>
        <begin position="1259"/>
        <end position="1273"/>
    </location>
</feature>
<feature type="compositionally biased region" description="Low complexity" evidence="1">
    <location>
        <begin position="70"/>
        <end position="85"/>
    </location>
</feature>